<accession>A0A6G0Z8B6</accession>
<evidence type="ECO:0000256" key="1">
    <source>
        <dbReference type="ARBA" id="ARBA00005446"/>
    </source>
</evidence>
<sequence>MSDYLKFLANIPITTPDKSVLNAMLLKYFRYKDFKNTTQRNVISKILKRDTDIIVSLPKGSGRTMCFQLPIIISTKKVSIVFVALTSRIKVQIAQLKRRNNYAEFLNSKTTADDWSRILNNIHTCCNMLSGKNIVLYMTPEVVSSVHFLNLMQFLVNNNELGYIVVDEAYHESYWLLGDTEEYNGLRNLRNRLHNVPWIITTANGSAEVVNHIRTTLCLQNQTPGYPKDLIPCYGFFEDDVCLDR</sequence>
<comment type="caution">
    <text evidence="3">The sequence shown here is derived from an EMBL/GenBank/DDBJ whole genome shotgun (WGS) entry which is preliminary data.</text>
</comment>
<gene>
    <name evidence="3" type="ORF">FWK35_00010960</name>
</gene>
<comment type="similarity">
    <text evidence="1">Belongs to the helicase family. RecQ subfamily.</text>
</comment>
<dbReference type="GO" id="GO:0009378">
    <property type="term" value="F:four-way junction helicase activity"/>
    <property type="evidence" value="ECO:0007669"/>
    <property type="project" value="TreeGrafter"/>
</dbReference>
<dbReference type="PANTHER" id="PTHR13710:SF152">
    <property type="entry name" value="ATP-DEPENDENT DNA HELICASE Q5"/>
    <property type="match status" value="1"/>
</dbReference>
<evidence type="ECO:0000313" key="4">
    <source>
        <dbReference type="Proteomes" id="UP000478052"/>
    </source>
</evidence>
<dbReference type="GO" id="GO:0005524">
    <property type="term" value="F:ATP binding"/>
    <property type="evidence" value="ECO:0007669"/>
    <property type="project" value="InterPro"/>
</dbReference>
<keyword evidence="3" id="KW-0378">Hydrolase</keyword>
<dbReference type="Gene3D" id="3.40.50.300">
    <property type="entry name" value="P-loop containing nucleotide triphosphate hydrolases"/>
    <property type="match status" value="1"/>
</dbReference>
<feature type="domain" description="Helicase ATP-binding" evidence="2">
    <location>
        <begin position="44"/>
        <end position="223"/>
    </location>
</feature>
<dbReference type="GO" id="GO:0005737">
    <property type="term" value="C:cytoplasm"/>
    <property type="evidence" value="ECO:0007669"/>
    <property type="project" value="TreeGrafter"/>
</dbReference>
<dbReference type="Proteomes" id="UP000478052">
    <property type="component" value="Unassembled WGS sequence"/>
</dbReference>
<dbReference type="AlphaFoldDB" id="A0A6G0Z8B6"/>
<dbReference type="SUPFAM" id="SSF52540">
    <property type="entry name" value="P-loop containing nucleoside triphosphate hydrolases"/>
    <property type="match status" value="1"/>
</dbReference>
<evidence type="ECO:0000259" key="2">
    <source>
        <dbReference type="PROSITE" id="PS51192"/>
    </source>
</evidence>
<name>A0A6G0Z8B6_APHCR</name>
<dbReference type="InterPro" id="IPR027417">
    <property type="entry name" value="P-loop_NTPase"/>
</dbReference>
<dbReference type="Pfam" id="PF00270">
    <property type="entry name" value="DEAD"/>
    <property type="match status" value="1"/>
</dbReference>
<keyword evidence="3" id="KW-0347">Helicase</keyword>
<keyword evidence="4" id="KW-1185">Reference proteome</keyword>
<dbReference type="InterPro" id="IPR011545">
    <property type="entry name" value="DEAD/DEAH_box_helicase_dom"/>
</dbReference>
<dbReference type="InterPro" id="IPR014001">
    <property type="entry name" value="Helicase_ATP-bd"/>
</dbReference>
<dbReference type="EMBL" id="VUJU01001159">
    <property type="protein sequence ID" value="KAF0766570.1"/>
    <property type="molecule type" value="Genomic_DNA"/>
</dbReference>
<dbReference type="PANTHER" id="PTHR13710">
    <property type="entry name" value="DNA HELICASE RECQ FAMILY MEMBER"/>
    <property type="match status" value="1"/>
</dbReference>
<dbReference type="OrthoDB" id="10261556at2759"/>
<dbReference type="GO" id="GO:0043138">
    <property type="term" value="F:3'-5' DNA helicase activity"/>
    <property type="evidence" value="ECO:0007669"/>
    <property type="project" value="TreeGrafter"/>
</dbReference>
<dbReference type="GO" id="GO:0005634">
    <property type="term" value="C:nucleus"/>
    <property type="evidence" value="ECO:0007669"/>
    <property type="project" value="TreeGrafter"/>
</dbReference>
<dbReference type="GO" id="GO:0005694">
    <property type="term" value="C:chromosome"/>
    <property type="evidence" value="ECO:0007669"/>
    <property type="project" value="TreeGrafter"/>
</dbReference>
<protein>
    <submittedName>
        <fullName evidence="3">ATP-dependent DNA helicase Q5-like</fullName>
    </submittedName>
</protein>
<reference evidence="3 4" key="1">
    <citation type="submission" date="2019-08" db="EMBL/GenBank/DDBJ databases">
        <title>Whole genome of Aphis craccivora.</title>
        <authorList>
            <person name="Voronova N.V."/>
            <person name="Shulinski R.S."/>
            <person name="Bandarenka Y.V."/>
            <person name="Zhorov D.G."/>
            <person name="Warner D."/>
        </authorList>
    </citation>
    <scope>NUCLEOTIDE SEQUENCE [LARGE SCALE GENOMIC DNA]</scope>
    <source>
        <strain evidence="3">180601</strain>
        <tissue evidence="3">Whole Body</tissue>
    </source>
</reference>
<dbReference type="GO" id="GO:0000724">
    <property type="term" value="P:double-strand break repair via homologous recombination"/>
    <property type="evidence" value="ECO:0007669"/>
    <property type="project" value="TreeGrafter"/>
</dbReference>
<dbReference type="GO" id="GO:0003676">
    <property type="term" value="F:nucleic acid binding"/>
    <property type="evidence" value="ECO:0007669"/>
    <property type="project" value="InterPro"/>
</dbReference>
<proteinExistence type="inferred from homology"/>
<keyword evidence="3" id="KW-0067">ATP-binding</keyword>
<dbReference type="PROSITE" id="PS51192">
    <property type="entry name" value="HELICASE_ATP_BIND_1"/>
    <property type="match status" value="1"/>
</dbReference>
<keyword evidence="3" id="KW-0547">Nucleotide-binding</keyword>
<organism evidence="3 4">
    <name type="scientific">Aphis craccivora</name>
    <name type="common">Cowpea aphid</name>
    <dbReference type="NCBI Taxonomy" id="307492"/>
    <lineage>
        <taxon>Eukaryota</taxon>
        <taxon>Metazoa</taxon>
        <taxon>Ecdysozoa</taxon>
        <taxon>Arthropoda</taxon>
        <taxon>Hexapoda</taxon>
        <taxon>Insecta</taxon>
        <taxon>Pterygota</taxon>
        <taxon>Neoptera</taxon>
        <taxon>Paraneoptera</taxon>
        <taxon>Hemiptera</taxon>
        <taxon>Sternorrhyncha</taxon>
        <taxon>Aphidomorpha</taxon>
        <taxon>Aphidoidea</taxon>
        <taxon>Aphididae</taxon>
        <taxon>Aphidini</taxon>
        <taxon>Aphis</taxon>
        <taxon>Aphis</taxon>
    </lineage>
</organism>
<evidence type="ECO:0000313" key="3">
    <source>
        <dbReference type="EMBL" id="KAF0766570.1"/>
    </source>
</evidence>